<dbReference type="AlphaFoldDB" id="A0A392RX45"/>
<dbReference type="EMBL" id="LXQA010289040">
    <property type="protein sequence ID" value="MCI41188.1"/>
    <property type="molecule type" value="Genomic_DNA"/>
</dbReference>
<evidence type="ECO:0000313" key="1">
    <source>
        <dbReference type="EMBL" id="MCI41188.1"/>
    </source>
</evidence>
<keyword evidence="2" id="KW-1185">Reference proteome</keyword>
<reference evidence="1 2" key="1">
    <citation type="journal article" date="2018" name="Front. Plant Sci.">
        <title>Red Clover (Trifolium pratense) and Zigzag Clover (T. medium) - A Picture of Genomic Similarities and Differences.</title>
        <authorList>
            <person name="Dluhosova J."/>
            <person name="Istvanek J."/>
            <person name="Nedelnik J."/>
            <person name="Repkova J."/>
        </authorList>
    </citation>
    <scope>NUCLEOTIDE SEQUENCE [LARGE SCALE GENOMIC DNA]</scope>
    <source>
        <strain evidence="2">cv. 10/8</strain>
        <tissue evidence="1">Leaf</tissue>
    </source>
</reference>
<proteinExistence type="predicted"/>
<evidence type="ECO:0000313" key="2">
    <source>
        <dbReference type="Proteomes" id="UP000265520"/>
    </source>
</evidence>
<accession>A0A392RX45</accession>
<protein>
    <submittedName>
        <fullName evidence="1">Uncharacterized protein</fullName>
    </submittedName>
</protein>
<dbReference type="Proteomes" id="UP000265520">
    <property type="component" value="Unassembled WGS sequence"/>
</dbReference>
<organism evidence="1 2">
    <name type="scientific">Trifolium medium</name>
    <dbReference type="NCBI Taxonomy" id="97028"/>
    <lineage>
        <taxon>Eukaryota</taxon>
        <taxon>Viridiplantae</taxon>
        <taxon>Streptophyta</taxon>
        <taxon>Embryophyta</taxon>
        <taxon>Tracheophyta</taxon>
        <taxon>Spermatophyta</taxon>
        <taxon>Magnoliopsida</taxon>
        <taxon>eudicotyledons</taxon>
        <taxon>Gunneridae</taxon>
        <taxon>Pentapetalae</taxon>
        <taxon>rosids</taxon>
        <taxon>fabids</taxon>
        <taxon>Fabales</taxon>
        <taxon>Fabaceae</taxon>
        <taxon>Papilionoideae</taxon>
        <taxon>50 kb inversion clade</taxon>
        <taxon>NPAAA clade</taxon>
        <taxon>Hologalegina</taxon>
        <taxon>IRL clade</taxon>
        <taxon>Trifolieae</taxon>
        <taxon>Trifolium</taxon>
    </lineage>
</organism>
<sequence>MVSSPRLQSPGTHYASDTVLVSEKEQQYLDHVSADECEEDATSVVTDSGSATIDHVKDSDFETMRKGIMNSFSVVSVKIQNLK</sequence>
<feature type="non-terminal residue" evidence="1">
    <location>
        <position position="83"/>
    </location>
</feature>
<comment type="caution">
    <text evidence="1">The sequence shown here is derived from an EMBL/GenBank/DDBJ whole genome shotgun (WGS) entry which is preliminary data.</text>
</comment>
<name>A0A392RX45_9FABA</name>